<feature type="compositionally biased region" description="Acidic residues" evidence="1">
    <location>
        <begin position="573"/>
        <end position="583"/>
    </location>
</feature>
<feature type="compositionally biased region" description="Basic residues" evidence="1">
    <location>
        <begin position="913"/>
        <end position="922"/>
    </location>
</feature>
<evidence type="ECO:0000313" key="2">
    <source>
        <dbReference type="EMBL" id="KAE8260333.1"/>
    </source>
</evidence>
<organism evidence="2 3">
    <name type="scientific">Tilletia indica</name>
    <dbReference type="NCBI Taxonomy" id="43049"/>
    <lineage>
        <taxon>Eukaryota</taxon>
        <taxon>Fungi</taxon>
        <taxon>Dikarya</taxon>
        <taxon>Basidiomycota</taxon>
        <taxon>Ustilaginomycotina</taxon>
        <taxon>Exobasidiomycetes</taxon>
        <taxon>Tilletiales</taxon>
        <taxon>Tilletiaceae</taxon>
        <taxon>Tilletia</taxon>
    </lineage>
</organism>
<name>A0A177TSN9_9BASI</name>
<reference evidence="2" key="2">
    <citation type="journal article" date="2019" name="IMA Fungus">
        <title>Genome sequencing and comparison of five Tilletia species to identify candidate genes for the detection of regulated species infecting wheat.</title>
        <authorList>
            <person name="Nguyen H.D.T."/>
            <person name="Sultana T."/>
            <person name="Kesanakurti P."/>
            <person name="Hambleton S."/>
        </authorList>
    </citation>
    <scope>NUCLEOTIDE SEQUENCE</scope>
    <source>
        <strain evidence="2">DAOMC 236416</strain>
    </source>
</reference>
<feature type="compositionally biased region" description="Polar residues" evidence="1">
    <location>
        <begin position="246"/>
        <end position="255"/>
    </location>
</feature>
<feature type="region of interest" description="Disordered" evidence="1">
    <location>
        <begin position="221"/>
        <end position="315"/>
    </location>
</feature>
<feature type="compositionally biased region" description="Acidic residues" evidence="1">
    <location>
        <begin position="387"/>
        <end position="399"/>
    </location>
</feature>
<sequence>MWLSSTHRTPAKSKLSTSSQYDSPNGLMTPPASQSPPSDQERSRTDRQSPVQAQELSDSSSSHSSTAHGKRSRTDSFSTRQASQGSNTMNATTQSPNPRHRKSVRQIPTTPKRGGGASTNGETPRSGLVHRTSYDDDETDRRRSSPSKRSVYAAPIPGVGLSPFKSVLSQPGMAKNGPQITHFMRPLYSSARPGDATGDAISFTPTKIRAKELQFAILAGNTSSDSSGSASHDTSNSTESAGDANVSMTRSASQQSTAEEKSRKKAARSSSTTRNGARSSVAAPGKGKQLSRRSTFGRAHSWATFSTPPPARGMRVTKEVAQPVSPSDDPLLLYASHCAEWDYGTGSPSFSRSRVLKDVSVADWTTRNEVGIMTDRDRVECGIATLPEEDEEEEQEGDTGGDNSAAGTSFLRTQSMFEPIDFGPNEDEEPYWQPGQVDADSDDEPNNFDSSAAANVFQSGPAQDESDPADDEPECDWQLGDSSSQGGVSDTVAQIEGSTAQISISDEPNFSNPDQDVSIAEMEEEEEHGSIGSDDDGDESPVGDQSTSSSDSIQSGLAQNTSRSIADETRAEDSEDEEEEVEQDSSLRSDSRSQSQDVDVEDSRNIASEEPVQSGHADGMDEEEEEEEEEEVEEEEDQDEEEEEDSVEEDEVEQDIGLQSDSRSQSGDADVEDSHSTAPEQGDLSERIEEQQEEQTGDVSMASVDDLPVPLTQTPIRNAVSSERTGGSHSSEAEQGEQTDDSSMASDDDLPGPPTESPRRNSVPNMLPAASPFISYPAISTPYGPRATSSSTHFEAATSPNRLIRSLGDDGASPGTLQRANSSASLLLMKSSEQPVIQISSLDPRAAAKAAAILKLHYQYVEEGFSHEEVDAIELKKYGLSVRDIHGLSAQDVSDLPNVLADEELKELERQRARSTRARHRQSTVASPFFKSGKGSAKAPYDPDWTLSGSSDSDKLTPPLTPAAEQRDSKAVQFGKSPRTPRLPGAWIWTPAKLPQSVGKGKAVDHDRRSPVKGGNQGTPRLNPDPLVWELPEWSALDRVFRRRVREDAVRLLDAAELVSNSNSRSLAASSSSSSSSSGLTRLQIEGGTDSDTTRKIKAHCLAVVEVDVENVFKIFVQKHNIQDSQLNGLWSSHRFATRIAALQRRYLDRVDKHYRSKHVGQSQLDLIALAYTELSAMHEPLNEANRSAEREGVLRLNAAELNVDPSKIAMAAAGSARGSSAMLPSEDSMDFSLAMGGGGSSSLMLSNGRGRGGMLHSTPVIRRSGELAGPRISTKAPAPSSLVAGGAKDLRRAVLERISGNNLDEAGPAPLADLKNNANMTPAQRLRSRLAANQ</sequence>
<feature type="compositionally biased region" description="Polar residues" evidence="1">
    <location>
        <begin position="405"/>
        <end position="416"/>
    </location>
</feature>
<feature type="compositionally biased region" description="Low complexity" evidence="1">
    <location>
        <begin position="544"/>
        <end position="555"/>
    </location>
</feature>
<feature type="region of interest" description="Disordered" evidence="1">
    <location>
        <begin position="1"/>
        <end position="163"/>
    </location>
</feature>
<keyword evidence="3" id="KW-1185">Reference proteome</keyword>
<feature type="compositionally biased region" description="Polar residues" evidence="1">
    <location>
        <begin position="480"/>
        <end position="515"/>
    </location>
</feature>
<feature type="compositionally biased region" description="Low complexity" evidence="1">
    <location>
        <begin position="221"/>
        <end position="237"/>
    </location>
</feature>
<feature type="compositionally biased region" description="Acidic residues" evidence="1">
    <location>
        <begin position="734"/>
        <end position="750"/>
    </location>
</feature>
<feature type="region of interest" description="Disordered" evidence="1">
    <location>
        <begin position="386"/>
        <end position="768"/>
    </location>
</feature>
<feature type="compositionally biased region" description="Polar residues" evidence="1">
    <location>
        <begin position="711"/>
        <end position="730"/>
    </location>
</feature>
<reference evidence="2" key="1">
    <citation type="submission" date="2016-04" db="EMBL/GenBank/DDBJ databases">
        <authorList>
            <person name="Nguyen H.D."/>
            <person name="Samba Siva P."/>
            <person name="Cullis J."/>
            <person name="Levesque C.A."/>
            <person name="Hambleton S."/>
        </authorList>
    </citation>
    <scope>NUCLEOTIDE SEQUENCE</scope>
    <source>
        <strain evidence="2">DAOMC 236416</strain>
    </source>
</reference>
<feature type="region of interest" description="Disordered" evidence="1">
    <location>
        <begin position="998"/>
        <end position="1024"/>
    </location>
</feature>
<proteinExistence type="predicted"/>
<feature type="compositionally biased region" description="Polar residues" evidence="1">
    <location>
        <begin position="1"/>
        <end position="23"/>
    </location>
</feature>
<evidence type="ECO:0000256" key="1">
    <source>
        <dbReference type="SAM" id="MobiDB-lite"/>
    </source>
</evidence>
<feature type="region of interest" description="Disordered" evidence="1">
    <location>
        <begin position="1064"/>
        <end position="1088"/>
    </location>
</feature>
<gene>
    <name evidence="2" type="ORF">A4X13_0g407</name>
</gene>
<accession>A0A177TSN9</accession>
<dbReference type="Proteomes" id="UP000077521">
    <property type="component" value="Unassembled WGS sequence"/>
</dbReference>
<protein>
    <submittedName>
        <fullName evidence="2">Uncharacterized protein</fullName>
    </submittedName>
</protein>
<feature type="compositionally biased region" description="Acidic residues" evidence="1">
    <location>
        <begin position="521"/>
        <end position="541"/>
    </location>
</feature>
<feature type="compositionally biased region" description="Polar residues" evidence="1">
    <location>
        <begin position="75"/>
        <end position="97"/>
    </location>
</feature>
<feature type="compositionally biased region" description="Acidic residues" evidence="1">
    <location>
        <begin position="464"/>
        <end position="475"/>
    </location>
</feature>
<feature type="compositionally biased region" description="Acidic residues" evidence="1">
    <location>
        <begin position="620"/>
        <end position="654"/>
    </location>
</feature>
<feature type="compositionally biased region" description="Polar residues" evidence="1">
    <location>
        <begin position="447"/>
        <end position="461"/>
    </location>
</feature>
<feature type="compositionally biased region" description="Polar residues" evidence="1">
    <location>
        <begin position="657"/>
        <end position="667"/>
    </location>
</feature>
<feature type="compositionally biased region" description="Low complexity" evidence="1">
    <location>
        <begin position="1064"/>
        <end position="1078"/>
    </location>
</feature>
<comment type="caution">
    <text evidence="2">The sequence shown here is derived from an EMBL/GenBank/DDBJ whole genome shotgun (WGS) entry which is preliminary data.</text>
</comment>
<dbReference type="EMBL" id="LWDF02000013">
    <property type="protein sequence ID" value="KAE8260333.1"/>
    <property type="molecule type" value="Genomic_DNA"/>
</dbReference>
<evidence type="ECO:0000313" key="3">
    <source>
        <dbReference type="Proteomes" id="UP000077521"/>
    </source>
</evidence>
<feature type="region of interest" description="Disordered" evidence="1">
    <location>
        <begin position="910"/>
        <end position="978"/>
    </location>
</feature>